<reference evidence="2" key="1">
    <citation type="submission" date="2025-08" db="UniProtKB">
        <authorList>
            <consortium name="Ensembl"/>
        </authorList>
    </citation>
    <scope>IDENTIFICATION</scope>
</reference>
<name>A0A8B9G397_9PSIT</name>
<evidence type="ECO:0000313" key="2">
    <source>
        <dbReference type="Ensembl" id="ENSACOP00000015598.1"/>
    </source>
</evidence>
<feature type="signal peptide" evidence="1">
    <location>
        <begin position="1"/>
        <end position="20"/>
    </location>
</feature>
<sequence>MNASMLPYILFSCLLLCVQAQNCSVREIIRHTKLLLEGPLSCPCRETAANSCSCLPIAEPGHELPCFVEGTEHMLKHNISSNAVVERLNRSFQIQLDRNLCESLAHGTQCQYKTKGNVKEFLTKILRTYQEINIHNLKKLKKTPIIL</sequence>
<dbReference type="GO" id="GO:0005125">
    <property type="term" value="F:cytokine activity"/>
    <property type="evidence" value="ECO:0007669"/>
    <property type="project" value="TreeGrafter"/>
</dbReference>
<dbReference type="PANTHER" id="PTHR16926">
    <property type="entry name" value="INTERLEUKIN 9"/>
    <property type="match status" value="1"/>
</dbReference>
<evidence type="ECO:0000256" key="1">
    <source>
        <dbReference type="SAM" id="SignalP"/>
    </source>
</evidence>
<dbReference type="GO" id="GO:0005615">
    <property type="term" value="C:extracellular space"/>
    <property type="evidence" value="ECO:0007669"/>
    <property type="project" value="TreeGrafter"/>
</dbReference>
<evidence type="ECO:0008006" key="4">
    <source>
        <dbReference type="Google" id="ProtNLM"/>
    </source>
</evidence>
<keyword evidence="3" id="KW-1185">Reference proteome</keyword>
<feature type="chain" id="PRO_5034613646" description="Interleukin-9" evidence="1">
    <location>
        <begin position="21"/>
        <end position="147"/>
    </location>
</feature>
<dbReference type="Proteomes" id="UP000694522">
    <property type="component" value="Unplaced"/>
</dbReference>
<reference evidence="2" key="2">
    <citation type="submission" date="2025-09" db="UniProtKB">
        <authorList>
            <consortium name="Ensembl"/>
        </authorList>
    </citation>
    <scope>IDENTIFICATION</scope>
</reference>
<proteinExistence type="predicted"/>
<keyword evidence="1" id="KW-0732">Signal</keyword>
<dbReference type="Ensembl" id="ENSACOT00000016151.1">
    <property type="protein sequence ID" value="ENSACOP00000015598.1"/>
    <property type="gene ID" value="ENSACOG00000010881.1"/>
</dbReference>
<evidence type="ECO:0000313" key="3">
    <source>
        <dbReference type="Proteomes" id="UP000694522"/>
    </source>
</evidence>
<dbReference type="GO" id="GO:0005140">
    <property type="term" value="F:interleukin-9 receptor binding"/>
    <property type="evidence" value="ECO:0007669"/>
    <property type="project" value="TreeGrafter"/>
</dbReference>
<dbReference type="InterPro" id="IPR020447">
    <property type="entry name" value="IL-9"/>
</dbReference>
<organism evidence="2 3">
    <name type="scientific">Amazona collaria</name>
    <name type="common">yellow-billed parrot</name>
    <dbReference type="NCBI Taxonomy" id="241587"/>
    <lineage>
        <taxon>Eukaryota</taxon>
        <taxon>Metazoa</taxon>
        <taxon>Chordata</taxon>
        <taxon>Craniata</taxon>
        <taxon>Vertebrata</taxon>
        <taxon>Euteleostomi</taxon>
        <taxon>Archelosauria</taxon>
        <taxon>Archosauria</taxon>
        <taxon>Dinosauria</taxon>
        <taxon>Saurischia</taxon>
        <taxon>Theropoda</taxon>
        <taxon>Coelurosauria</taxon>
        <taxon>Aves</taxon>
        <taxon>Neognathae</taxon>
        <taxon>Neoaves</taxon>
        <taxon>Telluraves</taxon>
        <taxon>Australaves</taxon>
        <taxon>Psittaciformes</taxon>
        <taxon>Psittacidae</taxon>
        <taxon>Amazona</taxon>
    </lineage>
</organism>
<dbReference type="PANTHER" id="PTHR16926:SF1">
    <property type="entry name" value="INTERLEUKIN-9"/>
    <property type="match status" value="1"/>
</dbReference>
<protein>
    <recommendedName>
        <fullName evidence="4">Interleukin-9</fullName>
    </recommendedName>
</protein>
<dbReference type="AlphaFoldDB" id="A0A8B9G397"/>
<accession>A0A8B9G397</accession>